<proteinExistence type="predicted"/>
<protein>
    <submittedName>
        <fullName evidence="2">Uncharacterized protein</fullName>
    </submittedName>
</protein>
<dbReference type="AlphaFoldDB" id="A0A4Y2N320"/>
<feature type="compositionally biased region" description="Basic and acidic residues" evidence="1">
    <location>
        <begin position="59"/>
        <end position="74"/>
    </location>
</feature>
<organism evidence="2 3">
    <name type="scientific">Araneus ventricosus</name>
    <name type="common">Orbweaver spider</name>
    <name type="synonym">Epeira ventricosa</name>
    <dbReference type="NCBI Taxonomy" id="182803"/>
    <lineage>
        <taxon>Eukaryota</taxon>
        <taxon>Metazoa</taxon>
        <taxon>Ecdysozoa</taxon>
        <taxon>Arthropoda</taxon>
        <taxon>Chelicerata</taxon>
        <taxon>Arachnida</taxon>
        <taxon>Araneae</taxon>
        <taxon>Araneomorphae</taxon>
        <taxon>Entelegynae</taxon>
        <taxon>Araneoidea</taxon>
        <taxon>Araneidae</taxon>
        <taxon>Araneus</taxon>
    </lineage>
</organism>
<reference evidence="2 3" key="1">
    <citation type="journal article" date="2019" name="Sci. Rep.">
        <title>Orb-weaving spider Araneus ventricosus genome elucidates the spidroin gene catalogue.</title>
        <authorList>
            <person name="Kono N."/>
            <person name="Nakamura H."/>
            <person name="Ohtoshi R."/>
            <person name="Moran D.A.P."/>
            <person name="Shinohara A."/>
            <person name="Yoshida Y."/>
            <person name="Fujiwara M."/>
            <person name="Mori M."/>
            <person name="Tomita M."/>
            <person name="Arakawa K."/>
        </authorList>
    </citation>
    <scope>NUCLEOTIDE SEQUENCE [LARGE SCALE GENOMIC DNA]</scope>
</reference>
<evidence type="ECO:0000256" key="1">
    <source>
        <dbReference type="SAM" id="MobiDB-lite"/>
    </source>
</evidence>
<dbReference type="Proteomes" id="UP000499080">
    <property type="component" value="Unassembled WGS sequence"/>
</dbReference>
<evidence type="ECO:0000313" key="2">
    <source>
        <dbReference type="EMBL" id="GBN32990.1"/>
    </source>
</evidence>
<keyword evidence="3" id="KW-1185">Reference proteome</keyword>
<comment type="caution">
    <text evidence="2">The sequence shown here is derived from an EMBL/GenBank/DDBJ whole genome shotgun (WGS) entry which is preliminary data.</text>
</comment>
<feature type="region of interest" description="Disordered" evidence="1">
    <location>
        <begin position="59"/>
        <end position="95"/>
    </location>
</feature>
<dbReference type="EMBL" id="BGPR01008319">
    <property type="protein sequence ID" value="GBN32990.1"/>
    <property type="molecule type" value="Genomic_DNA"/>
</dbReference>
<evidence type="ECO:0000313" key="3">
    <source>
        <dbReference type="Proteomes" id="UP000499080"/>
    </source>
</evidence>
<sequence>MRSIDFMLSPTSKHSLSHVGLARILGHQTTVLLKFMSKVIFACFQSCASAIVSSGQGHLHEHQTGKRQFQDPRQRPQTAGHTSRSDPDAPDSKPRGCHNTLLLPFRSAVSMSPHPSPVSLLFRECCIPRTICLPSWASSLLQTF</sequence>
<feature type="compositionally biased region" description="Basic and acidic residues" evidence="1">
    <location>
        <begin position="83"/>
        <end position="94"/>
    </location>
</feature>
<gene>
    <name evidence="2" type="ORF">AVEN_109891_1</name>
</gene>
<name>A0A4Y2N320_ARAVE</name>
<accession>A0A4Y2N320</accession>